<evidence type="ECO:0000313" key="2">
    <source>
        <dbReference type="EMBL" id="DAF49847.1"/>
    </source>
</evidence>
<reference evidence="2" key="1">
    <citation type="journal article" date="2021" name="Proc. Natl. Acad. Sci. U.S.A.">
        <title>A Catalog of Tens of Thousands of Viruses from Human Metagenomes Reveals Hidden Associations with Chronic Diseases.</title>
        <authorList>
            <person name="Tisza M.J."/>
            <person name="Buck C.B."/>
        </authorList>
    </citation>
    <scope>NUCLEOTIDE SEQUENCE</scope>
    <source>
        <strain evidence="2">CtHMa1</strain>
    </source>
</reference>
<evidence type="ECO:0000259" key="1">
    <source>
        <dbReference type="SMART" id="SM00966"/>
    </source>
</evidence>
<dbReference type="InterPro" id="IPR007159">
    <property type="entry name" value="SpoVT-AbrB_dom"/>
</dbReference>
<dbReference type="InterPro" id="IPR037914">
    <property type="entry name" value="SpoVT-AbrB_sf"/>
</dbReference>
<dbReference type="EMBL" id="BK032590">
    <property type="protein sequence ID" value="DAF49847.1"/>
    <property type="molecule type" value="Genomic_DNA"/>
</dbReference>
<feature type="domain" description="SpoVT-AbrB" evidence="1">
    <location>
        <begin position="5"/>
        <end position="48"/>
    </location>
</feature>
<dbReference type="GO" id="GO:0003677">
    <property type="term" value="F:DNA binding"/>
    <property type="evidence" value="ECO:0007669"/>
    <property type="project" value="InterPro"/>
</dbReference>
<sequence>MTVSKRVAKSGAVTLPRQLRQETGILPGVPVDIEADEDGVHIRKHVPTCHFCGTVDDVKTVCGIEICRGCAEKIMEEFKG</sequence>
<protein>
    <submittedName>
        <fullName evidence="2">SpoVT / AbrB like domain</fullName>
    </submittedName>
</protein>
<dbReference type="SUPFAM" id="SSF89447">
    <property type="entry name" value="AbrB/MazE/MraZ-like"/>
    <property type="match status" value="1"/>
</dbReference>
<dbReference type="SMART" id="SM00966">
    <property type="entry name" value="SpoVT_AbrB"/>
    <property type="match status" value="1"/>
</dbReference>
<organism evidence="2">
    <name type="scientific">Myoviridae sp. ctHMa1</name>
    <dbReference type="NCBI Taxonomy" id="2827671"/>
    <lineage>
        <taxon>Viruses</taxon>
        <taxon>Duplodnaviria</taxon>
        <taxon>Heunggongvirae</taxon>
        <taxon>Uroviricota</taxon>
        <taxon>Caudoviricetes</taxon>
    </lineage>
</organism>
<accession>A0A8S5SGR7</accession>
<dbReference type="Pfam" id="PF04014">
    <property type="entry name" value="MazE_antitoxin"/>
    <property type="match status" value="1"/>
</dbReference>
<dbReference type="Gene3D" id="2.10.260.10">
    <property type="match status" value="1"/>
</dbReference>
<proteinExistence type="predicted"/>
<name>A0A8S5SGR7_9CAUD</name>